<organism evidence="4 5">
    <name type="scientific">Chondromyces apiculatus DSM 436</name>
    <dbReference type="NCBI Taxonomy" id="1192034"/>
    <lineage>
        <taxon>Bacteria</taxon>
        <taxon>Pseudomonadati</taxon>
        <taxon>Myxococcota</taxon>
        <taxon>Polyangia</taxon>
        <taxon>Polyangiales</taxon>
        <taxon>Polyangiaceae</taxon>
        <taxon>Chondromyces</taxon>
    </lineage>
</organism>
<protein>
    <submittedName>
        <fullName evidence="4">Dihydrolipoamide acetyltransferase component of pyruvate dehydrogenase complex</fullName>
    </submittedName>
</protein>
<evidence type="ECO:0000313" key="5">
    <source>
        <dbReference type="Proteomes" id="UP000019678"/>
    </source>
</evidence>
<feature type="signal peptide" evidence="3">
    <location>
        <begin position="1"/>
        <end position="22"/>
    </location>
</feature>
<feature type="compositionally biased region" description="Low complexity" evidence="2">
    <location>
        <begin position="67"/>
        <end position="87"/>
    </location>
</feature>
<feature type="compositionally biased region" description="Pro residues" evidence="2">
    <location>
        <begin position="29"/>
        <end position="50"/>
    </location>
</feature>
<keyword evidence="4" id="KW-0808">Transferase</keyword>
<dbReference type="STRING" id="1192034.CAP_0018"/>
<comment type="caution">
    <text evidence="4">The sequence shown here is derived from an EMBL/GenBank/DDBJ whole genome shotgun (WGS) entry which is preliminary data.</text>
</comment>
<feature type="region of interest" description="Disordered" evidence="2">
    <location>
        <begin position="24"/>
        <end position="110"/>
    </location>
</feature>
<evidence type="ECO:0000256" key="1">
    <source>
        <dbReference type="SAM" id="Coils"/>
    </source>
</evidence>
<sequence length="298" mass="30734">MRLIEVLAVGVGTFLTVVPAAAQSTGIPASPPPAAAPQPAQPSQPAPGQPGPLQSTGPAQPSPLGRSSAGQPAAPGAAAAQPTTGPSGAPPAAPGPMGTGQPTAPAVMAAPPMDGGTYAVRMRDLQQRIDELKEQIRRSHTRLSLLSETILSSSGTGSRAVIRFDNELSSAFRLTRVLVVLDGAVQYNKTDQSGSLSEQSEIPIFNGTLPPGDHTIQVLVNLQGNGFGVFSYLRGYRFEVRSSHSFTAVEGKTINLQAVSYEKGGVTTPLEERPAIRYVEKVTSGLADPTAARVAGGK</sequence>
<accession>A0A017TI51</accession>
<name>A0A017TI51_9BACT</name>
<evidence type="ECO:0000313" key="4">
    <source>
        <dbReference type="EMBL" id="EYF08934.1"/>
    </source>
</evidence>
<dbReference type="EMBL" id="ASRX01000001">
    <property type="protein sequence ID" value="EYF08934.1"/>
    <property type="molecule type" value="Genomic_DNA"/>
</dbReference>
<dbReference type="OrthoDB" id="5514152at2"/>
<dbReference type="GO" id="GO:0016740">
    <property type="term" value="F:transferase activity"/>
    <property type="evidence" value="ECO:0007669"/>
    <property type="project" value="UniProtKB-KW"/>
</dbReference>
<keyword evidence="4" id="KW-0670">Pyruvate</keyword>
<evidence type="ECO:0000256" key="3">
    <source>
        <dbReference type="SAM" id="SignalP"/>
    </source>
</evidence>
<feature type="coiled-coil region" evidence="1">
    <location>
        <begin position="122"/>
        <end position="149"/>
    </location>
</feature>
<keyword evidence="3" id="KW-0732">Signal</keyword>
<keyword evidence="5" id="KW-1185">Reference proteome</keyword>
<gene>
    <name evidence="4" type="ORF">CAP_0018</name>
</gene>
<dbReference type="eggNOG" id="ENOG5030CQT">
    <property type="taxonomic scope" value="Bacteria"/>
</dbReference>
<proteinExistence type="predicted"/>
<evidence type="ECO:0000256" key="2">
    <source>
        <dbReference type="SAM" id="MobiDB-lite"/>
    </source>
</evidence>
<feature type="compositionally biased region" description="Low complexity" evidence="2">
    <location>
        <begin position="95"/>
        <end position="110"/>
    </location>
</feature>
<keyword evidence="1" id="KW-0175">Coiled coil</keyword>
<reference evidence="4 5" key="1">
    <citation type="submission" date="2013-05" db="EMBL/GenBank/DDBJ databases">
        <title>Genome assembly of Chondromyces apiculatus DSM 436.</title>
        <authorList>
            <person name="Sharma G."/>
            <person name="Khatri I."/>
            <person name="Kaur C."/>
            <person name="Mayilraj S."/>
            <person name="Subramanian S."/>
        </authorList>
    </citation>
    <scope>NUCLEOTIDE SEQUENCE [LARGE SCALE GENOMIC DNA]</scope>
    <source>
        <strain evidence="4 5">DSM 436</strain>
    </source>
</reference>
<dbReference type="AlphaFoldDB" id="A0A017TI51"/>
<dbReference type="Proteomes" id="UP000019678">
    <property type="component" value="Unassembled WGS sequence"/>
</dbReference>
<feature type="chain" id="PRO_5001496646" evidence="3">
    <location>
        <begin position="23"/>
        <end position="298"/>
    </location>
</feature>